<dbReference type="EMBL" id="JAHOPC010000013">
    <property type="protein sequence ID" value="MBU8868267.1"/>
    <property type="molecule type" value="Genomic_DNA"/>
</dbReference>
<evidence type="ECO:0000256" key="4">
    <source>
        <dbReference type="ARBA" id="ARBA00022777"/>
    </source>
</evidence>
<sequence length="458" mass="49094">MWSFVFIPVLDCLAVGLLREVGGPVLSVVGLAMAFPVIWLSVSASKIRVAVAILAPLCATVASPFVLGHEVERSELIRMIIFPAIMAGLALSGHAVARGLIKHGERLDRKDRELVRLHGATKEHAQLLDTVLETVNVGVWAMDANGADILTNRRLRADRSWVQESTNAANPFTVVTEPSDEERNNPADLAVRGASFTNRLVRVGDGEKQRTFSAASRPLLGDAGQLKGSIIAFTDVTALVKAQTARDKFVATISHELRTPLTSILGYLEILDSQPNPAFMGIIERNAERLLTLVNDLLLVASEDLELRRRPTNVSELLQEAVRNAKPAAAARGITIAMRIHGNVAADVDPGQFSKAIDQLLSNAIKFSPEGTQVVIGLRGNNGEVELSVMDHGIGMTEEEQDEAFTKFFRADQAMESAIPGAGLGLPLSKAIIEAHGGTIGLNSRPGAGTTVTVTVPR</sequence>
<accession>A0ABS6ID00</accession>
<reference evidence="7 8" key="1">
    <citation type="submission" date="2021-06" db="EMBL/GenBank/DDBJ databases">
        <authorList>
            <person name="Jeong J.W."/>
        </authorList>
    </citation>
    <scope>NUCLEOTIDE SEQUENCE [LARGE SCALE GENOMIC DNA]</scope>
    <source>
        <strain evidence="7 8">MMS21-TAE1-1</strain>
    </source>
</reference>
<dbReference type="EC" id="2.7.13.3" evidence="2"/>
<dbReference type="RefSeq" id="WP_216926390.1">
    <property type="nucleotide sequence ID" value="NZ_JAHOPC010000013.1"/>
</dbReference>
<dbReference type="Pfam" id="PF00512">
    <property type="entry name" value="HisKA"/>
    <property type="match status" value="1"/>
</dbReference>
<dbReference type="CDD" id="cd00082">
    <property type="entry name" value="HisKA"/>
    <property type="match status" value="1"/>
</dbReference>
<feature type="transmembrane region" description="Helical" evidence="5">
    <location>
        <begin position="79"/>
        <end position="101"/>
    </location>
</feature>
<dbReference type="Pfam" id="PF02518">
    <property type="entry name" value="HATPase_c"/>
    <property type="match status" value="1"/>
</dbReference>
<dbReference type="InterPro" id="IPR005467">
    <property type="entry name" value="His_kinase_dom"/>
</dbReference>
<dbReference type="PANTHER" id="PTHR43047">
    <property type="entry name" value="TWO-COMPONENT HISTIDINE PROTEIN KINASE"/>
    <property type="match status" value="1"/>
</dbReference>
<dbReference type="CDD" id="cd00075">
    <property type="entry name" value="HATPase"/>
    <property type="match status" value="1"/>
</dbReference>
<feature type="transmembrane region" description="Helical" evidence="5">
    <location>
        <begin position="49"/>
        <end position="67"/>
    </location>
</feature>
<keyword evidence="5" id="KW-0472">Membrane</keyword>
<keyword evidence="4 7" id="KW-0418">Kinase</keyword>
<evidence type="ECO:0000256" key="3">
    <source>
        <dbReference type="ARBA" id="ARBA00022679"/>
    </source>
</evidence>
<keyword evidence="8" id="KW-1185">Reference proteome</keyword>
<evidence type="ECO:0000256" key="1">
    <source>
        <dbReference type="ARBA" id="ARBA00000085"/>
    </source>
</evidence>
<gene>
    <name evidence="7" type="ORF">KSW38_18405</name>
</gene>
<keyword evidence="5" id="KW-1133">Transmembrane helix</keyword>
<dbReference type="Proteomes" id="UP000824166">
    <property type="component" value="Unassembled WGS sequence"/>
</dbReference>
<protein>
    <recommendedName>
        <fullName evidence="2">histidine kinase</fullName>
        <ecNumber evidence="2">2.7.13.3</ecNumber>
    </recommendedName>
</protein>
<feature type="domain" description="Histidine kinase" evidence="6">
    <location>
        <begin position="252"/>
        <end position="458"/>
    </location>
</feature>
<evidence type="ECO:0000313" key="7">
    <source>
        <dbReference type="EMBL" id="MBU8868267.1"/>
    </source>
</evidence>
<evidence type="ECO:0000256" key="5">
    <source>
        <dbReference type="SAM" id="Phobius"/>
    </source>
</evidence>
<organism evidence="7 8">
    <name type="scientific">Paenarthrobacter aromaticivorans</name>
    <dbReference type="NCBI Taxonomy" id="2849150"/>
    <lineage>
        <taxon>Bacteria</taxon>
        <taxon>Bacillati</taxon>
        <taxon>Actinomycetota</taxon>
        <taxon>Actinomycetes</taxon>
        <taxon>Micrococcales</taxon>
        <taxon>Micrococcaceae</taxon>
        <taxon>Paenarthrobacter</taxon>
    </lineage>
</organism>
<dbReference type="InterPro" id="IPR003594">
    <property type="entry name" value="HATPase_dom"/>
</dbReference>
<dbReference type="InterPro" id="IPR003661">
    <property type="entry name" value="HisK_dim/P_dom"/>
</dbReference>
<dbReference type="SMART" id="SM00387">
    <property type="entry name" value="HATPase_c"/>
    <property type="match status" value="1"/>
</dbReference>
<dbReference type="GO" id="GO:0016301">
    <property type="term" value="F:kinase activity"/>
    <property type="evidence" value="ECO:0007669"/>
    <property type="project" value="UniProtKB-KW"/>
</dbReference>
<name>A0ABS6ID00_9MICC</name>
<evidence type="ECO:0000256" key="2">
    <source>
        <dbReference type="ARBA" id="ARBA00012438"/>
    </source>
</evidence>
<keyword evidence="5" id="KW-0812">Transmembrane</keyword>
<proteinExistence type="predicted"/>
<dbReference type="SMART" id="SM00388">
    <property type="entry name" value="HisKA"/>
    <property type="match status" value="1"/>
</dbReference>
<comment type="catalytic activity">
    <reaction evidence="1">
        <text>ATP + protein L-histidine = ADP + protein N-phospho-L-histidine.</text>
        <dbReference type="EC" id="2.7.13.3"/>
    </reaction>
</comment>
<dbReference type="PROSITE" id="PS50109">
    <property type="entry name" value="HIS_KIN"/>
    <property type="match status" value="1"/>
</dbReference>
<feature type="transmembrane region" description="Helical" evidence="5">
    <location>
        <begin position="24"/>
        <end position="42"/>
    </location>
</feature>
<evidence type="ECO:0000313" key="8">
    <source>
        <dbReference type="Proteomes" id="UP000824166"/>
    </source>
</evidence>
<comment type="caution">
    <text evidence="7">The sequence shown here is derived from an EMBL/GenBank/DDBJ whole genome shotgun (WGS) entry which is preliminary data.</text>
</comment>
<dbReference type="PANTHER" id="PTHR43047:SF72">
    <property type="entry name" value="OSMOSENSING HISTIDINE PROTEIN KINASE SLN1"/>
    <property type="match status" value="1"/>
</dbReference>
<keyword evidence="3" id="KW-0808">Transferase</keyword>
<evidence type="ECO:0000259" key="6">
    <source>
        <dbReference type="PROSITE" id="PS50109"/>
    </source>
</evidence>